<dbReference type="EMBL" id="JAUSUK010000001">
    <property type="protein sequence ID" value="MDQ0325426.1"/>
    <property type="molecule type" value="Genomic_DNA"/>
</dbReference>
<comment type="subcellular location">
    <subcellularLocation>
        <location evidence="1 14">Cell membrane</location>
        <topology evidence="1 14">Multi-pass membrane protein</topology>
    </subcellularLocation>
</comment>
<dbReference type="Pfam" id="PF03653">
    <property type="entry name" value="UPF0093"/>
    <property type="match status" value="1"/>
</dbReference>
<evidence type="ECO:0000313" key="17">
    <source>
        <dbReference type="Proteomes" id="UP001230253"/>
    </source>
</evidence>
<evidence type="ECO:0000256" key="11">
    <source>
        <dbReference type="ARBA" id="ARBA00023004"/>
    </source>
</evidence>
<evidence type="ECO:0000256" key="10">
    <source>
        <dbReference type="ARBA" id="ARBA00023002"/>
    </source>
</evidence>
<feature type="transmembrane region" description="Helical" evidence="14">
    <location>
        <begin position="68"/>
        <end position="89"/>
    </location>
</feature>
<evidence type="ECO:0000256" key="15">
    <source>
        <dbReference type="PIRNR" id="PIRNR004638"/>
    </source>
</evidence>
<evidence type="ECO:0000256" key="7">
    <source>
        <dbReference type="ARBA" id="ARBA00022692"/>
    </source>
</evidence>
<keyword evidence="12 14" id="KW-0472">Membrane</keyword>
<evidence type="ECO:0000256" key="8">
    <source>
        <dbReference type="ARBA" id="ARBA00022723"/>
    </source>
</evidence>
<gene>
    <name evidence="16" type="ORF">J2R99_001275</name>
</gene>
<evidence type="ECO:0000256" key="12">
    <source>
        <dbReference type="ARBA" id="ARBA00023136"/>
    </source>
</evidence>
<feature type="binding site" description="axial binding residue" evidence="14">
    <location>
        <position position="99"/>
    </location>
    <ligand>
        <name>heme</name>
        <dbReference type="ChEBI" id="CHEBI:30413"/>
    </ligand>
    <ligandPart>
        <name>Fe</name>
        <dbReference type="ChEBI" id="CHEBI:18248"/>
    </ligandPart>
</feature>
<feature type="transmembrane region" description="Helical" evidence="14">
    <location>
        <begin position="134"/>
        <end position="152"/>
    </location>
</feature>
<evidence type="ECO:0000256" key="1">
    <source>
        <dbReference type="ARBA" id="ARBA00004651"/>
    </source>
</evidence>
<evidence type="ECO:0000256" key="3">
    <source>
        <dbReference type="ARBA" id="ARBA00006501"/>
    </source>
</evidence>
<evidence type="ECO:0000256" key="9">
    <source>
        <dbReference type="ARBA" id="ARBA00022989"/>
    </source>
</evidence>
<organism evidence="16 17">
    <name type="scientific">Rhodopseudomonas julia</name>
    <dbReference type="NCBI Taxonomy" id="200617"/>
    <lineage>
        <taxon>Bacteria</taxon>
        <taxon>Pseudomonadati</taxon>
        <taxon>Pseudomonadota</taxon>
        <taxon>Alphaproteobacteria</taxon>
        <taxon>Hyphomicrobiales</taxon>
        <taxon>Nitrobacteraceae</taxon>
        <taxon>Rhodopseudomonas</taxon>
    </lineage>
</organism>
<keyword evidence="10 14" id="KW-0560">Oxidoreductase</keyword>
<dbReference type="InterPro" id="IPR005265">
    <property type="entry name" value="HemJ-like"/>
</dbReference>
<comment type="catalytic activity">
    <reaction evidence="13 14 15">
        <text>protoporphyrinogen IX + 3 A = protoporphyrin IX + 3 AH2</text>
        <dbReference type="Rhea" id="RHEA:62000"/>
        <dbReference type="ChEBI" id="CHEBI:13193"/>
        <dbReference type="ChEBI" id="CHEBI:17499"/>
        <dbReference type="ChEBI" id="CHEBI:57306"/>
        <dbReference type="ChEBI" id="CHEBI:57307"/>
    </reaction>
</comment>
<sequence length="155" mass="18152">MDGLVAAISDFFWYANPLWIKAWHVISIIAWMAGLLYLPRLMVYHTKVATGSEQSELFKVMERRLLKAIMTPAMFASWIFGLWAATITYAWDQGWFHIKLALVVLLTISHLFMARWVRDFAEDRNTRPERFYRMINEAPTLLMIGIVILVIVRPF</sequence>
<evidence type="ECO:0000256" key="4">
    <source>
        <dbReference type="ARBA" id="ARBA00017504"/>
    </source>
</evidence>
<protein>
    <recommendedName>
        <fullName evidence="4 14">Protoporphyrinogen IX oxidase</fullName>
        <shortName evidence="14">PPO</shortName>
        <ecNumber evidence="14 15">1.3.99.-</ecNumber>
    </recommendedName>
</protein>
<feature type="transmembrane region" description="Helical" evidence="14">
    <location>
        <begin position="95"/>
        <end position="113"/>
    </location>
</feature>
<proteinExistence type="inferred from homology"/>
<evidence type="ECO:0000256" key="2">
    <source>
        <dbReference type="ARBA" id="ARBA00005073"/>
    </source>
</evidence>
<comment type="pathway">
    <text evidence="2 14 15">Porphyrin-containing compound metabolism; protoporphyrin-IX biosynthesis; protoporphyrin-IX from protoporphyrinogen-IX: step 1/1.</text>
</comment>
<dbReference type="NCBIfam" id="TIGR00701">
    <property type="entry name" value="protoporphyrinogen oxidase HemJ"/>
    <property type="match status" value="1"/>
</dbReference>
<comment type="similarity">
    <text evidence="3 14 15">Belongs to the HemJ family.</text>
</comment>
<evidence type="ECO:0000256" key="13">
    <source>
        <dbReference type="ARBA" id="ARBA00048390"/>
    </source>
</evidence>
<keyword evidence="8 14" id="KW-0479">Metal-binding</keyword>
<evidence type="ECO:0000313" key="16">
    <source>
        <dbReference type="EMBL" id="MDQ0325426.1"/>
    </source>
</evidence>
<dbReference type="HAMAP" id="MF_02239">
    <property type="entry name" value="HemJ"/>
    <property type="match status" value="1"/>
</dbReference>
<dbReference type="RefSeq" id="WP_307153616.1">
    <property type="nucleotide sequence ID" value="NZ_JAUSUK010000001.1"/>
</dbReference>
<dbReference type="PANTHER" id="PTHR40255:SF1">
    <property type="entry name" value="PROTOPORPHYRINOGEN IX OXIDASE"/>
    <property type="match status" value="1"/>
</dbReference>
<keyword evidence="7 14" id="KW-0812">Transmembrane</keyword>
<keyword evidence="11 14" id="KW-0408">Iron</keyword>
<keyword evidence="5 14" id="KW-1003">Cell membrane</keyword>
<keyword evidence="17" id="KW-1185">Reference proteome</keyword>
<dbReference type="PANTHER" id="PTHR40255">
    <property type="entry name" value="UPF0093 MEMBRANE PROTEIN SLR1790"/>
    <property type="match status" value="1"/>
</dbReference>
<feature type="transmembrane region" description="Helical" evidence="14">
    <location>
        <begin position="20"/>
        <end position="38"/>
    </location>
</feature>
<comment type="caution">
    <text evidence="16">The sequence shown here is derived from an EMBL/GenBank/DDBJ whole genome shotgun (WGS) entry which is preliminary data.</text>
</comment>
<comment type="cofactor">
    <cofactor evidence="14 15">
        <name>heme b</name>
        <dbReference type="ChEBI" id="CHEBI:60344"/>
    </cofactor>
    <text evidence="14 15">Binds 1 heme b (iron(II)-protoporphyrin IX) group per subunit.</text>
</comment>
<dbReference type="PIRSF" id="PIRSF004638">
    <property type="entry name" value="UCP004638"/>
    <property type="match status" value="1"/>
</dbReference>
<accession>A0ABU0C4I8</accession>
<reference evidence="16 17" key="1">
    <citation type="submission" date="2023-07" db="EMBL/GenBank/DDBJ databases">
        <title>Genomic Encyclopedia of Type Strains, Phase IV (KMG-IV): sequencing the most valuable type-strain genomes for metagenomic binning, comparative biology and taxonomic classification.</title>
        <authorList>
            <person name="Goeker M."/>
        </authorList>
    </citation>
    <scope>NUCLEOTIDE SEQUENCE [LARGE SCALE GENOMIC DNA]</scope>
    <source>
        <strain evidence="16 17">DSM 11549</strain>
    </source>
</reference>
<comment type="function">
    <text evidence="14 15">Catalyzes the oxidation of protoporphyrinogen IX to protoporphyrin IX.</text>
</comment>
<name>A0ABU0C4I8_9BRAD</name>
<evidence type="ECO:0000256" key="14">
    <source>
        <dbReference type="HAMAP-Rule" id="MF_02239"/>
    </source>
</evidence>
<evidence type="ECO:0000256" key="6">
    <source>
        <dbReference type="ARBA" id="ARBA00022617"/>
    </source>
</evidence>
<evidence type="ECO:0000256" key="5">
    <source>
        <dbReference type="ARBA" id="ARBA00022475"/>
    </source>
</evidence>
<feature type="binding site" description="axial binding residue" evidence="14">
    <location>
        <position position="24"/>
    </location>
    <ligand>
        <name>heme</name>
        <dbReference type="ChEBI" id="CHEBI:30413"/>
    </ligand>
    <ligandPart>
        <name>Fe</name>
        <dbReference type="ChEBI" id="CHEBI:18248"/>
    </ligandPart>
</feature>
<keyword evidence="6 14" id="KW-0349">Heme</keyword>
<dbReference type="EC" id="1.3.99.-" evidence="14 15"/>
<comment type="subunit">
    <text evidence="14">Homodimer.</text>
</comment>
<keyword evidence="9 14" id="KW-1133">Transmembrane helix</keyword>
<dbReference type="Proteomes" id="UP001230253">
    <property type="component" value="Unassembled WGS sequence"/>
</dbReference>